<dbReference type="InterPro" id="IPR036866">
    <property type="entry name" value="RibonucZ/Hydroxyglut_hydro"/>
</dbReference>
<accession>A0A7V2T047</accession>
<comment type="caution">
    <text evidence="2">The sequence shown here is derived from an EMBL/GenBank/DDBJ whole genome shotgun (WGS) entry which is preliminary data.</text>
</comment>
<name>A0A7V2T047_LEUMU</name>
<dbReference type="AlphaFoldDB" id="A0A7V2T047"/>
<dbReference type="Gene3D" id="3.60.15.10">
    <property type="entry name" value="Ribonuclease Z/Hydroxyacylglutathione hydrolase-like"/>
    <property type="match status" value="1"/>
</dbReference>
<dbReference type="Pfam" id="PF00753">
    <property type="entry name" value="Lactamase_B"/>
    <property type="match status" value="1"/>
</dbReference>
<dbReference type="InterPro" id="IPR001279">
    <property type="entry name" value="Metallo-B-lactamas"/>
</dbReference>
<protein>
    <submittedName>
        <fullName evidence="2">MBL fold metallo-hydrolase</fullName>
    </submittedName>
</protein>
<dbReference type="Proteomes" id="UP000885750">
    <property type="component" value="Unassembled WGS sequence"/>
</dbReference>
<dbReference type="PANTHER" id="PTHR43705:SF1">
    <property type="entry name" value="HYDROXYACYLGLUTATHIONE HYDROLASE GLOB"/>
    <property type="match status" value="1"/>
</dbReference>
<feature type="non-terminal residue" evidence="2">
    <location>
        <position position="66"/>
    </location>
</feature>
<dbReference type="SUPFAM" id="SSF56281">
    <property type="entry name" value="Metallo-hydrolase/oxidoreductase"/>
    <property type="match status" value="1"/>
</dbReference>
<evidence type="ECO:0000259" key="1">
    <source>
        <dbReference type="Pfam" id="PF00753"/>
    </source>
</evidence>
<gene>
    <name evidence="2" type="ORF">ENJ51_07795</name>
</gene>
<evidence type="ECO:0000313" key="2">
    <source>
        <dbReference type="EMBL" id="HFC92700.1"/>
    </source>
</evidence>
<dbReference type="PANTHER" id="PTHR43705">
    <property type="entry name" value="HYDROXYACYLGLUTATHIONE HYDROLASE"/>
    <property type="match status" value="1"/>
</dbReference>
<dbReference type="InterPro" id="IPR050110">
    <property type="entry name" value="Glyoxalase_II_hydrolase"/>
</dbReference>
<dbReference type="EMBL" id="DRMS01000292">
    <property type="protein sequence ID" value="HFC92700.1"/>
    <property type="molecule type" value="Genomic_DNA"/>
</dbReference>
<proteinExistence type="predicted"/>
<feature type="domain" description="Metallo-beta-lactamase" evidence="1">
    <location>
        <begin position="14"/>
        <end position="64"/>
    </location>
</feature>
<sequence length="66" mass="7316">MSTILPVSAFSDNYIWLICDEQQRYAAIVDPGDATPVMTALEEKNIEPIAILITHHHSDHIGGISR</sequence>
<organism evidence="2">
    <name type="scientific">Leucothrix mucor</name>
    <dbReference type="NCBI Taxonomy" id="45248"/>
    <lineage>
        <taxon>Bacteria</taxon>
        <taxon>Pseudomonadati</taxon>
        <taxon>Pseudomonadota</taxon>
        <taxon>Gammaproteobacteria</taxon>
        <taxon>Thiotrichales</taxon>
        <taxon>Thiotrichaceae</taxon>
        <taxon>Leucothrix</taxon>
    </lineage>
</organism>
<reference evidence="2" key="1">
    <citation type="journal article" date="2020" name="mSystems">
        <title>Genome- and Community-Level Interaction Insights into Carbon Utilization and Element Cycling Functions of Hydrothermarchaeota in Hydrothermal Sediment.</title>
        <authorList>
            <person name="Zhou Z."/>
            <person name="Liu Y."/>
            <person name="Xu W."/>
            <person name="Pan J."/>
            <person name="Luo Z.H."/>
            <person name="Li M."/>
        </authorList>
    </citation>
    <scope>NUCLEOTIDE SEQUENCE [LARGE SCALE GENOMIC DNA]</scope>
    <source>
        <strain evidence="2">HyVt-493</strain>
    </source>
</reference>